<dbReference type="EMBL" id="JACCFP010000001">
    <property type="protein sequence ID" value="NYI99578.1"/>
    <property type="molecule type" value="Genomic_DNA"/>
</dbReference>
<evidence type="ECO:0000313" key="2">
    <source>
        <dbReference type="Proteomes" id="UP000530424"/>
    </source>
</evidence>
<protein>
    <submittedName>
        <fullName evidence="1">Uncharacterized protein</fullName>
    </submittedName>
</protein>
<reference evidence="1 2" key="1">
    <citation type="submission" date="2020-07" db="EMBL/GenBank/DDBJ databases">
        <title>Sequencing the genomes of 1000 actinobacteria strains.</title>
        <authorList>
            <person name="Klenk H.-P."/>
        </authorList>
    </citation>
    <scope>NUCLEOTIDE SEQUENCE [LARGE SCALE GENOMIC DNA]</scope>
    <source>
        <strain evidence="1 2">DSM 103833</strain>
    </source>
</reference>
<dbReference type="Proteomes" id="UP000530424">
    <property type="component" value="Unassembled WGS sequence"/>
</dbReference>
<sequence>MTVVMFVLMLSIPVAMVAKGNKLHFVLIALWGFFLGMTPLGPDIADLCNQAGEAIAGSVSQ</sequence>
<gene>
    <name evidence="1" type="ORF">HNR19_000277</name>
</gene>
<comment type="caution">
    <text evidence="1">The sequence shown here is derived from an EMBL/GenBank/DDBJ whole genome shotgun (WGS) entry which is preliminary data.</text>
</comment>
<name>A0A853BWE8_9ACTN</name>
<dbReference type="AlphaFoldDB" id="A0A853BWE8"/>
<organism evidence="1 2">
    <name type="scientific">Nocardioides thalensis</name>
    <dbReference type="NCBI Taxonomy" id="1914755"/>
    <lineage>
        <taxon>Bacteria</taxon>
        <taxon>Bacillati</taxon>
        <taxon>Actinomycetota</taxon>
        <taxon>Actinomycetes</taxon>
        <taxon>Propionibacteriales</taxon>
        <taxon>Nocardioidaceae</taxon>
        <taxon>Nocardioides</taxon>
    </lineage>
</organism>
<keyword evidence="2" id="KW-1185">Reference proteome</keyword>
<evidence type="ECO:0000313" key="1">
    <source>
        <dbReference type="EMBL" id="NYI99578.1"/>
    </source>
</evidence>
<dbReference type="RefSeq" id="WP_179666211.1">
    <property type="nucleotide sequence ID" value="NZ_JACCFP010000001.1"/>
</dbReference>
<accession>A0A853BWE8</accession>
<proteinExistence type="predicted"/>